<keyword evidence="2" id="KW-1185">Reference proteome</keyword>
<dbReference type="RefSeq" id="XP_012653664.1">
    <property type="nucleotide sequence ID" value="XM_012798210.1"/>
</dbReference>
<sequence length="132" mass="15750">MMDSRIPELLSQKQQYESHQDRLRIDICDAFGYFVVLVVIEVNGRHFQNTLCHFSEDIKEIVKEFLYFWFNLVNTLLFQNNSNSTQKMVNSLESFINNLVDHLKFILRKSVGLIRSQKEFLYRHDLVINVFS</sequence>
<dbReference type="EMBL" id="GG662654">
    <property type="protein sequence ID" value="EWS73784.1"/>
    <property type="molecule type" value="Genomic_DNA"/>
</dbReference>
<evidence type="ECO:0000313" key="1">
    <source>
        <dbReference type="EMBL" id="EWS73784.1"/>
    </source>
</evidence>
<evidence type="ECO:0000313" key="2">
    <source>
        <dbReference type="Proteomes" id="UP000009168"/>
    </source>
</evidence>
<accession>W7XJ19</accession>
<name>W7XJ19_TETTS</name>
<dbReference type="InParanoid" id="W7XJ19"/>
<proteinExistence type="predicted"/>
<dbReference type="AlphaFoldDB" id="W7XJ19"/>
<dbReference type="GeneID" id="24438515"/>
<dbReference type="KEGG" id="tet:TTHERM_000343709"/>
<dbReference type="Proteomes" id="UP000009168">
    <property type="component" value="Unassembled WGS sequence"/>
</dbReference>
<protein>
    <submittedName>
        <fullName evidence="1">Uncharacterized protein</fullName>
    </submittedName>
</protein>
<reference evidence="2" key="1">
    <citation type="journal article" date="2006" name="PLoS Biol.">
        <title>Macronuclear genome sequence of the ciliate Tetrahymena thermophila, a model eukaryote.</title>
        <authorList>
            <person name="Eisen J.A."/>
            <person name="Coyne R.S."/>
            <person name="Wu M."/>
            <person name="Wu D."/>
            <person name="Thiagarajan M."/>
            <person name="Wortman J.R."/>
            <person name="Badger J.H."/>
            <person name="Ren Q."/>
            <person name="Amedeo P."/>
            <person name="Jones K.M."/>
            <person name="Tallon L.J."/>
            <person name="Delcher A.L."/>
            <person name="Salzberg S.L."/>
            <person name="Silva J.C."/>
            <person name="Haas B.J."/>
            <person name="Majoros W.H."/>
            <person name="Farzad M."/>
            <person name="Carlton J.M."/>
            <person name="Smith R.K. Jr."/>
            <person name="Garg J."/>
            <person name="Pearlman R.E."/>
            <person name="Karrer K.M."/>
            <person name="Sun L."/>
            <person name="Manning G."/>
            <person name="Elde N.C."/>
            <person name="Turkewitz A.P."/>
            <person name="Asai D.J."/>
            <person name="Wilkes D.E."/>
            <person name="Wang Y."/>
            <person name="Cai H."/>
            <person name="Collins K."/>
            <person name="Stewart B.A."/>
            <person name="Lee S.R."/>
            <person name="Wilamowska K."/>
            <person name="Weinberg Z."/>
            <person name="Ruzzo W.L."/>
            <person name="Wloga D."/>
            <person name="Gaertig J."/>
            <person name="Frankel J."/>
            <person name="Tsao C.-C."/>
            <person name="Gorovsky M.A."/>
            <person name="Keeling P.J."/>
            <person name="Waller R.F."/>
            <person name="Patron N.J."/>
            <person name="Cherry J.M."/>
            <person name="Stover N.A."/>
            <person name="Krieger C.J."/>
            <person name="del Toro C."/>
            <person name="Ryder H.F."/>
            <person name="Williamson S.C."/>
            <person name="Barbeau R.A."/>
            <person name="Hamilton E.P."/>
            <person name="Orias E."/>
        </authorList>
    </citation>
    <scope>NUCLEOTIDE SEQUENCE [LARGE SCALE GENOMIC DNA]</scope>
    <source>
        <strain evidence="2">SB210</strain>
    </source>
</reference>
<gene>
    <name evidence="1" type="ORF">TTHERM_000343709</name>
</gene>
<organism evidence="1 2">
    <name type="scientific">Tetrahymena thermophila (strain SB210)</name>
    <dbReference type="NCBI Taxonomy" id="312017"/>
    <lineage>
        <taxon>Eukaryota</taxon>
        <taxon>Sar</taxon>
        <taxon>Alveolata</taxon>
        <taxon>Ciliophora</taxon>
        <taxon>Intramacronucleata</taxon>
        <taxon>Oligohymenophorea</taxon>
        <taxon>Hymenostomatida</taxon>
        <taxon>Tetrahymenina</taxon>
        <taxon>Tetrahymenidae</taxon>
        <taxon>Tetrahymena</taxon>
    </lineage>
</organism>